<dbReference type="AlphaFoldDB" id="A0A5B8V1S9"/>
<feature type="transmembrane region" description="Helical" evidence="1">
    <location>
        <begin position="20"/>
        <end position="41"/>
    </location>
</feature>
<organism evidence="3 4">
    <name type="scientific">Mucilaginibacter ginsenosidivorans</name>
    <dbReference type="NCBI Taxonomy" id="398053"/>
    <lineage>
        <taxon>Bacteria</taxon>
        <taxon>Pseudomonadati</taxon>
        <taxon>Bacteroidota</taxon>
        <taxon>Sphingobacteriia</taxon>
        <taxon>Sphingobacteriales</taxon>
        <taxon>Sphingobacteriaceae</taxon>
        <taxon>Mucilaginibacter</taxon>
    </lineage>
</organism>
<protein>
    <submittedName>
        <fullName evidence="3">M56 family metallopeptidase</fullName>
    </submittedName>
</protein>
<dbReference type="RefSeq" id="WP_147034215.1">
    <property type="nucleotide sequence ID" value="NZ_CP042436.1"/>
</dbReference>
<feature type="transmembrane region" description="Helical" evidence="1">
    <location>
        <begin position="123"/>
        <end position="146"/>
    </location>
</feature>
<feature type="transmembrane region" description="Helical" evidence="1">
    <location>
        <begin position="53"/>
        <end position="73"/>
    </location>
</feature>
<evidence type="ECO:0000313" key="4">
    <source>
        <dbReference type="Proteomes" id="UP000321479"/>
    </source>
</evidence>
<keyword evidence="1" id="KW-1133">Transmembrane helix</keyword>
<gene>
    <name evidence="3" type="ORF">FRZ54_23385</name>
</gene>
<feature type="domain" description="Peptidase M56" evidence="2">
    <location>
        <begin position="116"/>
        <end position="310"/>
    </location>
</feature>
<dbReference type="PANTHER" id="PTHR34978">
    <property type="entry name" value="POSSIBLE SENSOR-TRANSDUCER PROTEIN BLAR"/>
    <property type="match status" value="1"/>
</dbReference>
<reference evidence="3 4" key="1">
    <citation type="journal article" date="2017" name="Curr. Microbiol.">
        <title>Mucilaginibacter ginsenosidivorans sp. nov., Isolated from Soil of Ginseng Field.</title>
        <authorList>
            <person name="Kim M.M."/>
            <person name="Siddiqi M.Z."/>
            <person name="Im W.T."/>
        </authorList>
    </citation>
    <scope>NUCLEOTIDE SEQUENCE [LARGE SCALE GENOMIC DNA]</scope>
    <source>
        <strain evidence="3 4">Gsoil 3017</strain>
    </source>
</reference>
<sequence length="781" mass="87602">MKTFWTPYISDHTINAICWTLIHSLWIGLAAALLTGLVITFTRKSAAALRYRLLCGILVLFVAAAGITFYIQMRFGTPVQLSPGKNIVIIGPVSAVGTDSAAPATHTSLFTGLTTLIKQNTSIIFLVWLLFFVLKSLKMVSGLLYIQRIRNYKVHVVAGEVKQKVQQFSEQLGISRAVRLMQSELVKVPVAVGWLKPVILLPVGIVLQLSAEQLESILWHELAHIRRRDYLVNILQGLVETVFFFNPALLWLSSLIRAEREACCDDMVLSRMNRKANYLEALLAFGYEDTSRTSLVMSIGSGSQLRDRLKRMVSQENKRLSIAEKAVLAASLILLSAFTALPKADNAVQYLSHLILKNPVKAALAKHRAVGTAAKKQPVFNYAAQHSGDTTIKKHDTTIHITSVLYSKNNADPANTEMSVKDDKGDIYDMVVANNKLTSLRINGTKVDDSKLADYDHIVREVNQQVAEKRRFMADDMAGFKPMSSKAKFKMKDWADTGKVKLRLGWTKPDSGFTKLKLLSDKPFPQKMTKQEWLGLRLQQDSAGYTADQVRANAVIADLVAEKVVASATAVKWFGLSNDELIVNGQKQPDALHDKLKAKYGISEDNGLYYGPVKMTGKGVFVDDEPHIKFQQHSLQKLMLKQQQFAMNDMKFKPMPKKMWAPDKQFMMKQKNLLKLDQQHNGFFKSNFSLNEVISSVTDDLVGENVIKDKSDLSSFKLTNTFLMVNGKKQPDDIHEKLKEKYLDQPGYSMDRQITRDPHFGIHYTKSGSMGIGIDVDRDDP</sequence>
<feature type="transmembrane region" description="Helical" evidence="1">
    <location>
        <begin position="230"/>
        <end position="252"/>
    </location>
</feature>
<keyword evidence="1" id="KW-0472">Membrane</keyword>
<dbReference type="CDD" id="cd07341">
    <property type="entry name" value="M56_BlaR1_MecR1_like"/>
    <property type="match status" value="1"/>
</dbReference>
<dbReference type="PANTHER" id="PTHR34978:SF3">
    <property type="entry name" value="SLR0241 PROTEIN"/>
    <property type="match status" value="1"/>
</dbReference>
<dbReference type="InterPro" id="IPR008756">
    <property type="entry name" value="Peptidase_M56"/>
</dbReference>
<dbReference type="OrthoDB" id="15218at2"/>
<accession>A0A5B8V1S9</accession>
<dbReference type="Proteomes" id="UP000321479">
    <property type="component" value="Chromosome"/>
</dbReference>
<dbReference type="InterPro" id="IPR052173">
    <property type="entry name" value="Beta-lactam_resp_regulator"/>
</dbReference>
<keyword evidence="4" id="KW-1185">Reference proteome</keyword>
<evidence type="ECO:0000259" key="2">
    <source>
        <dbReference type="Pfam" id="PF05569"/>
    </source>
</evidence>
<name>A0A5B8V1S9_9SPHI</name>
<dbReference type="Pfam" id="PF05569">
    <property type="entry name" value="Peptidase_M56"/>
    <property type="match status" value="1"/>
</dbReference>
<dbReference type="Gene3D" id="3.30.2010.10">
    <property type="entry name" value="Metalloproteases ('zincins'), catalytic domain"/>
    <property type="match status" value="1"/>
</dbReference>
<dbReference type="KEGG" id="mgin:FRZ54_23385"/>
<keyword evidence="1" id="KW-0812">Transmembrane</keyword>
<proteinExistence type="predicted"/>
<evidence type="ECO:0000313" key="3">
    <source>
        <dbReference type="EMBL" id="QEC65390.1"/>
    </source>
</evidence>
<dbReference type="EMBL" id="CP042436">
    <property type="protein sequence ID" value="QEC65390.1"/>
    <property type="molecule type" value="Genomic_DNA"/>
</dbReference>
<evidence type="ECO:0000256" key="1">
    <source>
        <dbReference type="SAM" id="Phobius"/>
    </source>
</evidence>